<organism evidence="11">
    <name type="scientific">Scylla olivacea</name>
    <name type="common">Orange mud crab</name>
    <name type="synonym">Cancer olivacea</name>
    <dbReference type="NCBI Taxonomy" id="85551"/>
    <lineage>
        <taxon>Eukaryota</taxon>
        <taxon>Metazoa</taxon>
        <taxon>Ecdysozoa</taxon>
        <taxon>Arthropoda</taxon>
        <taxon>Crustacea</taxon>
        <taxon>Multicrustacea</taxon>
        <taxon>Malacostraca</taxon>
        <taxon>Eumalacostraca</taxon>
        <taxon>Eucarida</taxon>
        <taxon>Decapoda</taxon>
        <taxon>Pleocyemata</taxon>
        <taxon>Brachyura</taxon>
        <taxon>Eubrachyura</taxon>
        <taxon>Portunoidea</taxon>
        <taxon>Portunidae</taxon>
        <taxon>Portuninae</taxon>
        <taxon>Scylla</taxon>
    </lineage>
</organism>
<keyword evidence="4 8" id="KW-0812">Transmembrane</keyword>
<comment type="similarity">
    <text evidence="2">Belongs to the G-protein coupled receptor 1 family.</text>
</comment>
<evidence type="ECO:0000256" key="8">
    <source>
        <dbReference type="SAM" id="Phobius"/>
    </source>
</evidence>
<feature type="transmembrane region" description="Helical" evidence="8">
    <location>
        <begin position="403"/>
        <end position="424"/>
    </location>
</feature>
<name>A0A0P4VQK6_SCYOL</name>
<dbReference type="AlphaFoldDB" id="A0A0P4VQK6"/>
<comment type="subcellular location">
    <subcellularLocation>
        <location evidence="1">Cell membrane</location>
        <topology evidence="1">Multi-pass membrane protein</topology>
    </subcellularLocation>
</comment>
<accession>A0A0P4VQK6</accession>
<protein>
    <recommendedName>
        <fullName evidence="10">G-protein coupled receptors family 1 profile domain-containing protein</fullName>
    </recommendedName>
</protein>
<feature type="transmembrane region" description="Helical" evidence="8">
    <location>
        <begin position="134"/>
        <end position="159"/>
    </location>
</feature>
<dbReference type="GO" id="GO:0004930">
    <property type="term" value="F:G protein-coupled receptor activity"/>
    <property type="evidence" value="ECO:0007669"/>
    <property type="project" value="InterPro"/>
</dbReference>
<sequence>MSCTQVVMCGLLVLVASPPVRGGVPCTLPPPASVPSHSSTEAIMKNSEASPSLLTMFPTACGDLKMVSEEWVRVEGSDKTLQCLHQLPESRGRVIRDVYWFASRSTDVMVYLGNSSEVVLTWDYLTAAQKVWEVMSLVVVVVGLVAALLGNSLVLVTMLASGHSDALWIMRASLAASDLLRAVTVMVLAVHDTISLMTRHYDANTTPSRADDVGFVVFVGVMFWITTLASVQCLAWLSVERVLLCGFPHVCSHLTVRKAAVASVIVWLLAACLPLVLFLLTQGPVTYWDPATKLTFLLPGGDAEGGAYVVLVVQYVYLIVLSLLTAAASGLAVCVFQGKALQENDDAERHTPASCVWRKRRDDQTIHFTLFLMLITFLLSVPPFLLSFLLQYLLPSAFWSHSQALHCILTWLFVFSSSWQWYVYNLRSNFFRSHVTTLLLRCVCLPERLKKRLKFTTPSTLSLEWGHAWYDLHAFIRRKSTVLQNSERGGVEGRQEKVEI</sequence>
<dbReference type="Pfam" id="PF00001">
    <property type="entry name" value="7tm_1"/>
    <property type="match status" value="1"/>
</dbReference>
<feature type="chain" id="PRO_5006069978" description="G-protein coupled receptors family 1 profile domain-containing protein" evidence="9">
    <location>
        <begin position="23"/>
        <end position="500"/>
    </location>
</feature>
<dbReference type="InterPro" id="IPR000276">
    <property type="entry name" value="GPCR_Rhodpsn"/>
</dbReference>
<dbReference type="EMBL" id="GDRN01106126">
    <property type="protein sequence ID" value="JAI57620.1"/>
    <property type="molecule type" value="Transcribed_RNA"/>
</dbReference>
<proteinExistence type="inferred from homology"/>
<feature type="transmembrane region" description="Helical" evidence="8">
    <location>
        <begin position="368"/>
        <end position="391"/>
    </location>
</feature>
<feature type="signal peptide" evidence="9">
    <location>
        <begin position="1"/>
        <end position="22"/>
    </location>
</feature>
<evidence type="ECO:0000256" key="2">
    <source>
        <dbReference type="ARBA" id="ARBA00010663"/>
    </source>
</evidence>
<dbReference type="PROSITE" id="PS50262">
    <property type="entry name" value="G_PROTEIN_RECEP_F1_2"/>
    <property type="match status" value="1"/>
</dbReference>
<evidence type="ECO:0000256" key="5">
    <source>
        <dbReference type="ARBA" id="ARBA00022989"/>
    </source>
</evidence>
<evidence type="ECO:0000256" key="3">
    <source>
        <dbReference type="ARBA" id="ARBA00022475"/>
    </source>
</evidence>
<reference evidence="11" key="1">
    <citation type="submission" date="2015-09" db="EMBL/GenBank/DDBJ databases">
        <title>Scylla olivacea transcriptome.</title>
        <authorList>
            <person name="Ikhwanuddin M."/>
        </authorList>
    </citation>
    <scope>NUCLEOTIDE SEQUENCE</scope>
</reference>
<keyword evidence="7" id="KW-0675">Receptor</keyword>
<feature type="transmembrane region" description="Helical" evidence="8">
    <location>
        <begin position="213"/>
        <end position="239"/>
    </location>
</feature>
<feature type="transmembrane region" description="Helical" evidence="8">
    <location>
        <begin position="259"/>
        <end position="280"/>
    </location>
</feature>
<dbReference type="GO" id="GO:0005886">
    <property type="term" value="C:plasma membrane"/>
    <property type="evidence" value="ECO:0007669"/>
    <property type="project" value="UniProtKB-SubCell"/>
</dbReference>
<dbReference type="InterPro" id="IPR017452">
    <property type="entry name" value="GPCR_Rhodpsn_7TM"/>
</dbReference>
<evidence type="ECO:0000256" key="1">
    <source>
        <dbReference type="ARBA" id="ARBA00004651"/>
    </source>
</evidence>
<evidence type="ECO:0000313" key="11">
    <source>
        <dbReference type="EMBL" id="JAI57620.1"/>
    </source>
</evidence>
<dbReference type="Gene3D" id="1.20.1070.10">
    <property type="entry name" value="Rhodopsin 7-helix transmembrane proteins"/>
    <property type="match status" value="1"/>
</dbReference>
<keyword evidence="6 8" id="KW-0472">Membrane</keyword>
<evidence type="ECO:0000256" key="4">
    <source>
        <dbReference type="ARBA" id="ARBA00022692"/>
    </source>
</evidence>
<evidence type="ECO:0000256" key="9">
    <source>
        <dbReference type="SAM" id="SignalP"/>
    </source>
</evidence>
<keyword evidence="5 8" id="KW-1133">Transmembrane helix</keyword>
<keyword evidence="3" id="KW-1003">Cell membrane</keyword>
<keyword evidence="9" id="KW-0732">Signal</keyword>
<evidence type="ECO:0000259" key="10">
    <source>
        <dbReference type="PROSITE" id="PS50262"/>
    </source>
</evidence>
<evidence type="ECO:0000256" key="6">
    <source>
        <dbReference type="ARBA" id="ARBA00023136"/>
    </source>
</evidence>
<dbReference type="SUPFAM" id="SSF81321">
    <property type="entry name" value="Family A G protein-coupled receptor-like"/>
    <property type="match status" value="1"/>
</dbReference>
<feature type="domain" description="G-protein coupled receptors family 1 profile" evidence="10">
    <location>
        <begin position="150"/>
        <end position="424"/>
    </location>
</feature>
<evidence type="ECO:0000256" key="7">
    <source>
        <dbReference type="ARBA" id="ARBA00023170"/>
    </source>
</evidence>
<dbReference type="PRINTS" id="PR00237">
    <property type="entry name" value="GPCRRHODOPSN"/>
</dbReference>
<dbReference type="CDD" id="cd00637">
    <property type="entry name" value="7tm_classA_rhodopsin-like"/>
    <property type="match status" value="1"/>
</dbReference>
<dbReference type="PANTHER" id="PTHR24241">
    <property type="entry name" value="NEUROPEPTIDE RECEPTOR-RELATED G-PROTEIN COUPLED RECEPTOR"/>
    <property type="match status" value="1"/>
</dbReference>
<feature type="transmembrane region" description="Helical" evidence="8">
    <location>
        <begin position="315"/>
        <end position="336"/>
    </location>
</feature>